<evidence type="ECO:0000313" key="7">
    <source>
        <dbReference type="EMBL" id="CAF3041987.1"/>
    </source>
</evidence>
<dbReference type="OrthoDB" id="6738456at2759"/>
<dbReference type="PANTHER" id="PTHR10969">
    <property type="entry name" value="MICROTUBULE-ASSOCIATED PROTEINS 1A/1B LIGHT CHAIN 3-RELATED"/>
    <property type="match status" value="1"/>
</dbReference>
<protein>
    <submittedName>
        <fullName evidence="7">GABARAP</fullName>
    </submittedName>
</protein>
<keyword evidence="6" id="KW-0072">Autophagy</keyword>
<sequence length="100" mass="11722">MKCFYKEEHPYEKRRAEGKDLSKVCGACSHLLVGQFYFLIWKRMSIKEVHLWVAGPEDALFFFIKKLIPPASASMGSLYQKYWESDCFLYIAYSDESVYG</sequence>
<evidence type="ECO:0000313" key="8">
    <source>
        <dbReference type="Proteomes" id="UP000675881"/>
    </source>
</evidence>
<dbReference type="AlphaFoldDB" id="A0A7R8D6L4"/>
<evidence type="ECO:0000256" key="3">
    <source>
        <dbReference type="ARBA" id="ARBA00023136"/>
    </source>
</evidence>
<evidence type="ECO:0000256" key="5">
    <source>
        <dbReference type="PIRSR" id="PIRSR604241-50"/>
    </source>
</evidence>
<dbReference type="SUPFAM" id="SSF54236">
    <property type="entry name" value="Ubiquitin-like"/>
    <property type="match status" value="1"/>
</dbReference>
<comment type="similarity">
    <text evidence="2 6">Belongs to the ATG8 family.</text>
</comment>
<dbReference type="Gene3D" id="3.10.20.90">
    <property type="entry name" value="Phosphatidylinositol 3-kinase Catalytic Subunit, Chain A, domain 1"/>
    <property type="match status" value="1"/>
</dbReference>
<dbReference type="Proteomes" id="UP000675881">
    <property type="component" value="Chromosome 9"/>
</dbReference>
<comment type="subcellular location">
    <subcellularLocation>
        <location evidence="1">Membrane</location>
    </subcellularLocation>
</comment>
<dbReference type="EMBL" id="HG994588">
    <property type="protein sequence ID" value="CAF3041987.1"/>
    <property type="molecule type" value="Genomic_DNA"/>
</dbReference>
<evidence type="ECO:0000256" key="4">
    <source>
        <dbReference type="ARBA" id="ARBA00023288"/>
    </source>
</evidence>
<dbReference type="Pfam" id="PF02991">
    <property type="entry name" value="ATG8"/>
    <property type="match status" value="1"/>
</dbReference>
<gene>
    <name evidence="7" type="ORF">LSAA_15033</name>
</gene>
<proteinExistence type="inferred from homology"/>
<dbReference type="GO" id="GO:0016020">
    <property type="term" value="C:membrane"/>
    <property type="evidence" value="ECO:0007669"/>
    <property type="project" value="UniProtKB-SubCell"/>
</dbReference>
<reference evidence="7" key="1">
    <citation type="submission" date="2021-02" db="EMBL/GenBank/DDBJ databases">
        <authorList>
            <person name="Bekaert M."/>
        </authorList>
    </citation>
    <scope>NUCLEOTIDE SEQUENCE</scope>
    <source>
        <strain evidence="7">IoA-00</strain>
    </source>
</reference>
<evidence type="ECO:0000256" key="1">
    <source>
        <dbReference type="ARBA" id="ARBA00004370"/>
    </source>
</evidence>
<name>A0A7R8D6L4_LEPSM</name>
<keyword evidence="8" id="KW-1185">Reference proteome</keyword>
<dbReference type="InterPro" id="IPR004241">
    <property type="entry name" value="Atg8-like"/>
</dbReference>
<keyword evidence="4 5" id="KW-0449">Lipoprotein</keyword>
<keyword evidence="3" id="KW-0472">Membrane</keyword>
<organism evidence="7 8">
    <name type="scientific">Lepeophtheirus salmonis</name>
    <name type="common">Salmon louse</name>
    <name type="synonym">Caligus salmonis</name>
    <dbReference type="NCBI Taxonomy" id="72036"/>
    <lineage>
        <taxon>Eukaryota</taxon>
        <taxon>Metazoa</taxon>
        <taxon>Ecdysozoa</taxon>
        <taxon>Arthropoda</taxon>
        <taxon>Crustacea</taxon>
        <taxon>Multicrustacea</taxon>
        <taxon>Hexanauplia</taxon>
        <taxon>Copepoda</taxon>
        <taxon>Siphonostomatoida</taxon>
        <taxon>Caligidae</taxon>
        <taxon>Lepeophtheirus</taxon>
    </lineage>
</organism>
<feature type="lipid moiety-binding region" description="Phosphatidylserine amidated glycine; alternate" evidence="5">
    <location>
        <position position="100"/>
    </location>
</feature>
<dbReference type="GO" id="GO:0006914">
    <property type="term" value="P:autophagy"/>
    <property type="evidence" value="ECO:0007669"/>
    <property type="project" value="UniProtKB-KW"/>
</dbReference>
<evidence type="ECO:0000256" key="2">
    <source>
        <dbReference type="ARBA" id="ARBA00007293"/>
    </source>
</evidence>
<dbReference type="InterPro" id="IPR029071">
    <property type="entry name" value="Ubiquitin-like_domsf"/>
</dbReference>
<accession>A0A7R8D6L4</accession>
<evidence type="ECO:0000256" key="6">
    <source>
        <dbReference type="RuleBase" id="RU004384"/>
    </source>
</evidence>